<dbReference type="PANTHER" id="PTHR23301">
    <property type="entry name" value="CHITIN BINDING PERITROPHIN-A"/>
    <property type="match status" value="1"/>
</dbReference>
<dbReference type="InterPro" id="IPR036508">
    <property type="entry name" value="Chitin-bd_dom_sf"/>
</dbReference>
<accession>A0A819BWQ4</accession>
<keyword evidence="5" id="KW-0325">Glycoprotein</keyword>
<dbReference type="GO" id="GO:0005576">
    <property type="term" value="C:extracellular region"/>
    <property type="evidence" value="ECO:0007669"/>
    <property type="project" value="InterPro"/>
</dbReference>
<evidence type="ECO:0000256" key="6">
    <source>
        <dbReference type="SAM" id="SignalP"/>
    </source>
</evidence>
<feature type="signal peptide" evidence="6">
    <location>
        <begin position="1"/>
        <end position="23"/>
    </location>
</feature>
<feature type="domain" description="Chitin-binding type-2" evidence="7">
    <location>
        <begin position="71"/>
        <end position="118"/>
    </location>
</feature>
<dbReference type="GO" id="GO:0008061">
    <property type="term" value="F:chitin binding"/>
    <property type="evidence" value="ECO:0007669"/>
    <property type="project" value="UniProtKB-KW"/>
</dbReference>
<protein>
    <recommendedName>
        <fullName evidence="7">Chitin-binding type-2 domain-containing protein</fullName>
    </recommendedName>
</protein>
<evidence type="ECO:0000313" key="8">
    <source>
        <dbReference type="EMBL" id="CAF3804747.1"/>
    </source>
</evidence>
<dbReference type="Proteomes" id="UP000663836">
    <property type="component" value="Unassembled WGS sequence"/>
</dbReference>
<evidence type="ECO:0000256" key="3">
    <source>
        <dbReference type="ARBA" id="ARBA00022737"/>
    </source>
</evidence>
<keyword evidence="1" id="KW-0147">Chitin-binding</keyword>
<evidence type="ECO:0000256" key="5">
    <source>
        <dbReference type="ARBA" id="ARBA00023180"/>
    </source>
</evidence>
<evidence type="ECO:0000256" key="1">
    <source>
        <dbReference type="ARBA" id="ARBA00022669"/>
    </source>
</evidence>
<keyword evidence="3" id="KW-0677">Repeat</keyword>
<dbReference type="Pfam" id="PF01607">
    <property type="entry name" value="CBM_14"/>
    <property type="match status" value="2"/>
</dbReference>
<feature type="domain" description="Chitin-binding type-2" evidence="7">
    <location>
        <begin position="209"/>
        <end position="272"/>
    </location>
</feature>
<evidence type="ECO:0000259" key="7">
    <source>
        <dbReference type="PROSITE" id="PS50940"/>
    </source>
</evidence>
<keyword evidence="2 6" id="KW-0732">Signal</keyword>
<name>A0A819BWQ4_9BILA</name>
<sequence>MRQTIMLQVLLILLMVQWNLINAKTIMIDMTTKNMIKDQSIMNKSDTTVSTTIKNNDNLILTNMNQQSLSTLLCEKRDKPYFLPHKSEINKFYVCVKGQLFLLNCPTGYQFDSDVDQCIRKIIQDEIEEKLKKPILIPHEINCGWYYVVRVETTGERILNSCPMPQLFDIPTLECKNYTEVKCKDRFEPKDACDYQIRSSAHAYPCSYLPSCKNHSDGLYPDRLRDCRMYFRCTSERSSESYSCTQDALPFGERFSFEEQRCLPAQHVECINDQQKPLF</sequence>
<comment type="caution">
    <text evidence="8">The sequence shown here is derived from an EMBL/GenBank/DDBJ whole genome shotgun (WGS) entry which is preliminary data.</text>
</comment>
<dbReference type="AlphaFoldDB" id="A0A819BWQ4"/>
<dbReference type="PANTHER" id="PTHR23301:SF0">
    <property type="entry name" value="CHITIN-BINDING TYPE-2 DOMAIN-CONTAINING PROTEIN-RELATED"/>
    <property type="match status" value="1"/>
</dbReference>
<evidence type="ECO:0000256" key="2">
    <source>
        <dbReference type="ARBA" id="ARBA00022729"/>
    </source>
</evidence>
<evidence type="ECO:0000256" key="4">
    <source>
        <dbReference type="ARBA" id="ARBA00023157"/>
    </source>
</evidence>
<proteinExistence type="predicted"/>
<reference evidence="8" key="1">
    <citation type="submission" date="2021-02" db="EMBL/GenBank/DDBJ databases">
        <authorList>
            <person name="Nowell W R."/>
        </authorList>
    </citation>
    <scope>NUCLEOTIDE SEQUENCE</scope>
</reference>
<dbReference type="EMBL" id="CAJOBD010001490">
    <property type="protein sequence ID" value="CAF3804747.1"/>
    <property type="molecule type" value="Genomic_DNA"/>
</dbReference>
<keyword evidence="4" id="KW-1015">Disulfide bond</keyword>
<feature type="chain" id="PRO_5032680887" description="Chitin-binding type-2 domain-containing protein" evidence="6">
    <location>
        <begin position="24"/>
        <end position="279"/>
    </location>
</feature>
<organism evidence="8 9">
    <name type="scientific">Rotaria sordida</name>
    <dbReference type="NCBI Taxonomy" id="392033"/>
    <lineage>
        <taxon>Eukaryota</taxon>
        <taxon>Metazoa</taxon>
        <taxon>Spiralia</taxon>
        <taxon>Gnathifera</taxon>
        <taxon>Rotifera</taxon>
        <taxon>Eurotatoria</taxon>
        <taxon>Bdelloidea</taxon>
        <taxon>Philodinida</taxon>
        <taxon>Philodinidae</taxon>
        <taxon>Rotaria</taxon>
    </lineage>
</organism>
<dbReference type="SUPFAM" id="SSF57625">
    <property type="entry name" value="Invertebrate chitin-binding proteins"/>
    <property type="match status" value="3"/>
</dbReference>
<dbReference type="PROSITE" id="PS50940">
    <property type="entry name" value="CHIT_BIND_II"/>
    <property type="match status" value="2"/>
</dbReference>
<dbReference type="InterPro" id="IPR002557">
    <property type="entry name" value="Chitin-bd_dom"/>
</dbReference>
<dbReference type="Gene3D" id="3.20.20.80">
    <property type="entry name" value="Glycosidases"/>
    <property type="match status" value="1"/>
</dbReference>
<evidence type="ECO:0000313" key="9">
    <source>
        <dbReference type="Proteomes" id="UP000663836"/>
    </source>
</evidence>
<dbReference type="InterPro" id="IPR051940">
    <property type="entry name" value="Chitin_bind-dev_reg"/>
</dbReference>
<gene>
    <name evidence="8" type="ORF">JBS370_LOCUS15509</name>
</gene>
<dbReference type="SMART" id="SM00494">
    <property type="entry name" value="ChtBD2"/>
    <property type="match status" value="2"/>
</dbReference>